<organism evidence="2 3">
    <name type="scientific">Ditylenchus dipsaci</name>
    <dbReference type="NCBI Taxonomy" id="166011"/>
    <lineage>
        <taxon>Eukaryota</taxon>
        <taxon>Metazoa</taxon>
        <taxon>Ecdysozoa</taxon>
        <taxon>Nematoda</taxon>
        <taxon>Chromadorea</taxon>
        <taxon>Rhabditida</taxon>
        <taxon>Tylenchina</taxon>
        <taxon>Tylenchomorpha</taxon>
        <taxon>Sphaerularioidea</taxon>
        <taxon>Anguinidae</taxon>
        <taxon>Anguininae</taxon>
        <taxon>Ditylenchus</taxon>
    </lineage>
</organism>
<dbReference type="Pfam" id="PF00651">
    <property type="entry name" value="BTB"/>
    <property type="match status" value="1"/>
</dbReference>
<dbReference type="Proteomes" id="UP000887574">
    <property type="component" value="Unplaced"/>
</dbReference>
<sequence>MFQRFLAISKRTSTIGLGQMEAMINDKFVDISDSIQKTWSENKATMMENYLKISELVLEIQTLVAEKKKTYCHQKSFLRVLHVLQDIVFGRFREKDQDEIELKEVCAEEFLQLLKVIYPPKQRGNPLRSADRYQVKSVLDRCSQYLKKCAISEVPLQDKLMYAQSYGLSELFGFVCFLF</sequence>
<dbReference type="PANTHER" id="PTHR22744:SF14">
    <property type="entry name" value="BTB DOMAIN-CONTAINING PROTEIN-RELATED"/>
    <property type="match status" value="1"/>
</dbReference>
<dbReference type="PANTHER" id="PTHR22744">
    <property type="entry name" value="HELIX LOOP HELIX PROTEIN 21-RELATED"/>
    <property type="match status" value="1"/>
</dbReference>
<protein>
    <submittedName>
        <fullName evidence="3">BTB domain-containing protein</fullName>
    </submittedName>
</protein>
<dbReference type="WBParaSite" id="jg17589">
    <property type="protein sequence ID" value="jg17589"/>
    <property type="gene ID" value="jg17589"/>
</dbReference>
<keyword evidence="2" id="KW-1185">Reference proteome</keyword>
<name>A0A915D9N9_9BILA</name>
<dbReference type="InterPro" id="IPR011333">
    <property type="entry name" value="SKP1/BTB/POZ_sf"/>
</dbReference>
<feature type="domain" description="BTB" evidence="1">
    <location>
        <begin position="62"/>
        <end position="148"/>
    </location>
</feature>
<dbReference type="Gene3D" id="3.30.710.10">
    <property type="entry name" value="Potassium Channel Kv1.1, Chain A"/>
    <property type="match status" value="1"/>
</dbReference>
<dbReference type="AlphaFoldDB" id="A0A915D9N9"/>
<evidence type="ECO:0000313" key="2">
    <source>
        <dbReference type="Proteomes" id="UP000887574"/>
    </source>
</evidence>
<reference evidence="3" key="1">
    <citation type="submission" date="2022-11" db="UniProtKB">
        <authorList>
            <consortium name="WormBaseParasite"/>
        </authorList>
    </citation>
    <scope>IDENTIFICATION</scope>
</reference>
<dbReference type="InterPro" id="IPR000210">
    <property type="entry name" value="BTB/POZ_dom"/>
</dbReference>
<dbReference type="SUPFAM" id="SSF54695">
    <property type="entry name" value="POZ domain"/>
    <property type="match status" value="1"/>
</dbReference>
<accession>A0A915D9N9</accession>
<evidence type="ECO:0000259" key="1">
    <source>
        <dbReference type="Pfam" id="PF00651"/>
    </source>
</evidence>
<evidence type="ECO:0000313" key="3">
    <source>
        <dbReference type="WBParaSite" id="jg17589"/>
    </source>
</evidence>
<proteinExistence type="predicted"/>